<keyword evidence="2 6" id="KW-0963">Cytoplasm</keyword>
<comment type="subcellular location">
    <subcellularLocation>
        <location evidence="6">Cytoplasm</location>
    </subcellularLocation>
</comment>
<dbReference type="GO" id="GO:0008168">
    <property type="term" value="F:methyltransferase activity"/>
    <property type="evidence" value="ECO:0007669"/>
    <property type="project" value="UniProtKB-KW"/>
</dbReference>
<feature type="binding site" evidence="6">
    <location>
        <position position="178"/>
    </location>
    <ligand>
        <name>S-adenosyl-L-methionine</name>
        <dbReference type="ChEBI" id="CHEBI:59789"/>
    </ligand>
</feature>
<dbReference type="GO" id="GO:0005840">
    <property type="term" value="C:ribosome"/>
    <property type="evidence" value="ECO:0007669"/>
    <property type="project" value="UniProtKB-KW"/>
</dbReference>
<feature type="binding site" evidence="6">
    <location>
        <position position="156"/>
    </location>
    <ligand>
        <name>S-adenosyl-L-methionine</name>
        <dbReference type="ChEBI" id="CHEBI:59789"/>
    </ligand>
</feature>
<dbReference type="InterPro" id="IPR029063">
    <property type="entry name" value="SAM-dependent_MTases_sf"/>
</dbReference>
<name>A0ABY6DF32_9RHOB</name>
<comment type="catalytic activity">
    <reaction evidence="6">
        <text>L-lysyl-[protein] + 3 S-adenosyl-L-methionine = N(6),N(6),N(6)-trimethyl-L-lysyl-[protein] + 3 S-adenosyl-L-homocysteine + 3 H(+)</text>
        <dbReference type="Rhea" id="RHEA:54192"/>
        <dbReference type="Rhea" id="RHEA-COMP:9752"/>
        <dbReference type="Rhea" id="RHEA-COMP:13826"/>
        <dbReference type="ChEBI" id="CHEBI:15378"/>
        <dbReference type="ChEBI" id="CHEBI:29969"/>
        <dbReference type="ChEBI" id="CHEBI:57856"/>
        <dbReference type="ChEBI" id="CHEBI:59789"/>
        <dbReference type="ChEBI" id="CHEBI:61961"/>
    </reaction>
</comment>
<accession>A0ABY6DF32</accession>
<keyword evidence="4 6" id="KW-0808">Transferase</keyword>
<keyword evidence="3 6" id="KW-0489">Methyltransferase</keyword>
<evidence type="ECO:0000256" key="6">
    <source>
        <dbReference type="HAMAP-Rule" id="MF_00735"/>
    </source>
</evidence>
<reference evidence="7" key="1">
    <citation type="submission" date="2022-10" db="EMBL/GenBank/DDBJ databases">
        <title>Roseovarius pelagicus sp. nov., isolated from Arctic seawater.</title>
        <authorList>
            <person name="Hong Y.W."/>
            <person name="Hwang C.Y."/>
        </authorList>
    </citation>
    <scope>NUCLEOTIDE SEQUENCE</scope>
    <source>
        <strain evidence="7">HL-MP18</strain>
    </source>
</reference>
<feature type="binding site" evidence="6">
    <location>
        <position position="132"/>
    </location>
    <ligand>
        <name>S-adenosyl-L-methionine</name>
        <dbReference type="ChEBI" id="CHEBI:59789"/>
    </ligand>
</feature>
<keyword evidence="8" id="KW-1185">Reference proteome</keyword>
<dbReference type="Proteomes" id="UP001064087">
    <property type="component" value="Chromosome"/>
</dbReference>
<comment type="similarity">
    <text evidence="1 6">Belongs to the methyltransferase superfamily. PrmA family.</text>
</comment>
<dbReference type="Gene3D" id="3.40.50.150">
    <property type="entry name" value="Vaccinia Virus protein VP39"/>
    <property type="match status" value="1"/>
</dbReference>
<keyword evidence="7" id="KW-0687">Ribonucleoprotein</keyword>
<dbReference type="RefSeq" id="WP_263048873.1">
    <property type="nucleotide sequence ID" value="NZ_CP106738.1"/>
</dbReference>
<dbReference type="PANTHER" id="PTHR43648:SF1">
    <property type="entry name" value="ELECTRON TRANSFER FLAVOPROTEIN BETA SUBUNIT LYSINE METHYLTRANSFERASE"/>
    <property type="match status" value="1"/>
</dbReference>
<evidence type="ECO:0000256" key="1">
    <source>
        <dbReference type="ARBA" id="ARBA00009741"/>
    </source>
</evidence>
<dbReference type="Pfam" id="PF06325">
    <property type="entry name" value="PrmA"/>
    <property type="match status" value="1"/>
</dbReference>
<keyword evidence="7" id="KW-0689">Ribosomal protein</keyword>
<dbReference type="EMBL" id="CP106738">
    <property type="protein sequence ID" value="UXX84728.1"/>
    <property type="molecule type" value="Genomic_DNA"/>
</dbReference>
<evidence type="ECO:0000256" key="2">
    <source>
        <dbReference type="ARBA" id="ARBA00022490"/>
    </source>
</evidence>
<dbReference type="SUPFAM" id="SSF53335">
    <property type="entry name" value="S-adenosyl-L-methionine-dependent methyltransferases"/>
    <property type="match status" value="1"/>
</dbReference>
<gene>
    <name evidence="6" type="primary">prmA</name>
    <name evidence="7" type="ORF">N7U68_08865</name>
</gene>
<dbReference type="EC" id="2.1.1.-" evidence="6"/>
<feature type="binding site" evidence="6">
    <location>
        <position position="225"/>
    </location>
    <ligand>
        <name>S-adenosyl-L-methionine</name>
        <dbReference type="ChEBI" id="CHEBI:59789"/>
    </ligand>
</feature>
<dbReference type="GO" id="GO:0032259">
    <property type="term" value="P:methylation"/>
    <property type="evidence" value="ECO:0007669"/>
    <property type="project" value="UniProtKB-KW"/>
</dbReference>
<dbReference type="InterPro" id="IPR004498">
    <property type="entry name" value="Ribosomal_PrmA_MeTrfase"/>
</dbReference>
<sequence>MPTYTALTLLSSQTAAEALADDMERLVPEPTGVGTTEVEDGSGTWEIGGYFEDAPDQAGLALLAQIHGARPFAVSELPDTDWVAKVRRELSPVKAGRFFVYGSHDADKLPDGCEPLLIEAAMAFGTGHHGTTLGCLRAIDALAEDGFIPDTVADIGCGTAVLAMAAARLWPGRVLASDIDEVAVEVALANVRANGLENRVECIEATGLDHPVLADAAPFDLICANILMGPLIALAPEVTARLENGGFVILSGILNSQADEVIDVYTRCGNNVVRREEIGEWTTTTLCKICGKSV</sequence>
<proteinExistence type="inferred from homology"/>
<evidence type="ECO:0000256" key="3">
    <source>
        <dbReference type="ARBA" id="ARBA00022603"/>
    </source>
</evidence>
<dbReference type="HAMAP" id="MF_00735">
    <property type="entry name" value="Methyltr_PrmA"/>
    <property type="match status" value="1"/>
</dbReference>
<evidence type="ECO:0000256" key="4">
    <source>
        <dbReference type="ARBA" id="ARBA00022679"/>
    </source>
</evidence>
<dbReference type="InterPro" id="IPR050078">
    <property type="entry name" value="Ribosomal_L11_MeTrfase_PrmA"/>
</dbReference>
<keyword evidence="5 6" id="KW-0949">S-adenosyl-L-methionine</keyword>
<comment type="function">
    <text evidence="6">Methylates ribosomal protein L11.</text>
</comment>
<dbReference type="CDD" id="cd02440">
    <property type="entry name" value="AdoMet_MTases"/>
    <property type="match status" value="1"/>
</dbReference>
<evidence type="ECO:0000313" key="8">
    <source>
        <dbReference type="Proteomes" id="UP001064087"/>
    </source>
</evidence>
<evidence type="ECO:0000313" key="7">
    <source>
        <dbReference type="EMBL" id="UXX84728.1"/>
    </source>
</evidence>
<dbReference type="PANTHER" id="PTHR43648">
    <property type="entry name" value="ELECTRON TRANSFER FLAVOPROTEIN BETA SUBUNIT LYSINE METHYLTRANSFERASE"/>
    <property type="match status" value="1"/>
</dbReference>
<evidence type="ECO:0000256" key="5">
    <source>
        <dbReference type="ARBA" id="ARBA00022691"/>
    </source>
</evidence>
<protein>
    <recommendedName>
        <fullName evidence="6">Ribosomal protein L11 methyltransferase</fullName>
        <shortName evidence="6">L11 Mtase</shortName>
        <ecNumber evidence="6">2.1.1.-</ecNumber>
    </recommendedName>
</protein>
<organism evidence="7 8">
    <name type="scientific">Roseovarius pelagicus</name>
    <dbReference type="NCBI Taxonomy" id="2980108"/>
    <lineage>
        <taxon>Bacteria</taxon>
        <taxon>Pseudomonadati</taxon>
        <taxon>Pseudomonadota</taxon>
        <taxon>Alphaproteobacteria</taxon>
        <taxon>Rhodobacterales</taxon>
        <taxon>Roseobacteraceae</taxon>
        <taxon>Roseovarius</taxon>
    </lineage>
</organism>